<dbReference type="Gene3D" id="3.40.50.300">
    <property type="entry name" value="P-loop containing nucleotide triphosphate hydrolases"/>
    <property type="match status" value="1"/>
</dbReference>
<dbReference type="STRING" id="504798.SAMN05421871_103691"/>
<dbReference type="PANTHER" id="PTHR16305">
    <property type="entry name" value="TESTICULAR SOLUBLE ADENYLYL CYCLASE"/>
    <property type="match status" value="1"/>
</dbReference>
<dbReference type="GO" id="GO:0006355">
    <property type="term" value="P:regulation of DNA-templated transcription"/>
    <property type="evidence" value="ECO:0007669"/>
    <property type="project" value="InterPro"/>
</dbReference>
<dbReference type="InterPro" id="IPR000792">
    <property type="entry name" value="Tscrpt_reg_LuxR_C"/>
</dbReference>
<dbReference type="Gene3D" id="1.25.40.10">
    <property type="entry name" value="Tetratricopeptide repeat domain"/>
    <property type="match status" value="1"/>
</dbReference>
<dbReference type="InterPro" id="IPR016032">
    <property type="entry name" value="Sig_transdc_resp-reg_C-effctor"/>
</dbReference>
<dbReference type="PRINTS" id="PR00364">
    <property type="entry name" value="DISEASERSIST"/>
</dbReference>
<dbReference type="SMART" id="SM00421">
    <property type="entry name" value="HTH_LUXR"/>
    <property type="match status" value="1"/>
</dbReference>
<dbReference type="GO" id="GO:0005737">
    <property type="term" value="C:cytoplasm"/>
    <property type="evidence" value="ECO:0007669"/>
    <property type="project" value="TreeGrafter"/>
</dbReference>
<dbReference type="GO" id="GO:0003677">
    <property type="term" value="F:DNA binding"/>
    <property type="evidence" value="ECO:0007669"/>
    <property type="project" value="InterPro"/>
</dbReference>
<evidence type="ECO:0000313" key="5">
    <source>
        <dbReference type="Proteomes" id="UP000199651"/>
    </source>
</evidence>
<dbReference type="SUPFAM" id="SSF46894">
    <property type="entry name" value="C-terminal effector domain of the bipartite response regulators"/>
    <property type="match status" value="1"/>
</dbReference>
<sequence length="896" mass="95566">MAIAVSDGLPYDRGMTGNVLARLHAALDDALAGRLRVVLCTGEPGIGKTTLLRRFADEAASRGVRVRTARSPGSVAAPPYWLWRQALGDPNPLDALGSAADPAALVERVAERVRRDSAGRGVVLIVDDLHLADSSSLGVLMDVLPLLHGSRVLLCATHDAGAQLPLPEADVVRLVGLSRDESMLLLGPTVETADHIFETAGGNPLFLRELGRYLKAGGDPHDLPRTLDDVVAWRLRELSPPTRGFVEAAAILGDTVRPSVVARVLGQGDVLAALDDAVRAGFVGSEPDGLVEFDSRVVRTAVVACLPPSERARLHRRAALAIEAAGNLTDHLGELTHHWTAAASAGASAEARAWARRAGDEAMRVLAFGEARRLYALALDHADGLDAEERADLLLALASAAFRQSRLADARQACGEALAIARRLDSGPLLARVALTLEPCGESTWDGDLHRWCTEALARSTQDDPTRARLLARLARTAVYCGHHDEADAASAEALRLARGAEGTDLAIDVLTARQLVCAGPDHTAEVVDLAAAMIATGRPEAELWGRLWLIDTRWYAGDLAGIAAELPRLRRTTEEVGGPYARWHLLVARAALALARAEFDDAERLIGDAVEHFERLNHPAAHGASVSFRLLLGHHRGHTEELLSPTVWDFGSDSRWELFARLGRAFALVGAGRLDEAATLYQRCGSPRGWSVPPGAGLVGLGVGAQVAAALGLEDDTRLLRDRLTPYRGRYVVAGAGAGNFLGPVELTLGKCAAALGDWDTARTELGTASELCRTVGAPGFRVEADCELATALARAAMPEAAATLAERTRPVASALGMTPWIRRLDALRTTPDPLTAREREIAALVAQGLSNRRIAENLVIAERTAQNHVQHILTKLGFANRAQIAAWSAKRPDE</sequence>
<reference evidence="5" key="1">
    <citation type="submission" date="2016-10" db="EMBL/GenBank/DDBJ databases">
        <authorList>
            <person name="Varghese N."/>
            <person name="Submissions S."/>
        </authorList>
    </citation>
    <scope>NUCLEOTIDE SEQUENCE [LARGE SCALE GENOMIC DNA]</scope>
    <source>
        <strain evidence="5">IBRC-M 10655</strain>
    </source>
</reference>
<dbReference type="InterPro" id="IPR041664">
    <property type="entry name" value="AAA_16"/>
</dbReference>
<evidence type="ECO:0000313" key="4">
    <source>
        <dbReference type="EMBL" id="SDN88230.1"/>
    </source>
</evidence>
<keyword evidence="1" id="KW-0547">Nucleotide-binding</keyword>
<feature type="domain" description="HTH luxR-type" evidence="3">
    <location>
        <begin position="829"/>
        <end position="894"/>
    </location>
</feature>
<organism evidence="4 5">
    <name type="scientific">Actinokineospora alba</name>
    <dbReference type="NCBI Taxonomy" id="504798"/>
    <lineage>
        <taxon>Bacteria</taxon>
        <taxon>Bacillati</taxon>
        <taxon>Actinomycetota</taxon>
        <taxon>Actinomycetes</taxon>
        <taxon>Pseudonocardiales</taxon>
        <taxon>Pseudonocardiaceae</taxon>
        <taxon>Actinokineospora</taxon>
    </lineage>
</organism>
<keyword evidence="2" id="KW-0067">ATP-binding</keyword>
<dbReference type="GO" id="GO:0004016">
    <property type="term" value="F:adenylate cyclase activity"/>
    <property type="evidence" value="ECO:0007669"/>
    <property type="project" value="TreeGrafter"/>
</dbReference>
<dbReference type="SUPFAM" id="SSF52540">
    <property type="entry name" value="P-loop containing nucleoside triphosphate hydrolases"/>
    <property type="match status" value="1"/>
</dbReference>
<dbReference type="PANTHER" id="PTHR16305:SF35">
    <property type="entry name" value="TRANSCRIPTIONAL ACTIVATOR DOMAIN"/>
    <property type="match status" value="1"/>
</dbReference>
<dbReference type="SMART" id="SM00382">
    <property type="entry name" value="AAA"/>
    <property type="match status" value="1"/>
</dbReference>
<dbReference type="PRINTS" id="PR00038">
    <property type="entry name" value="HTHLUXR"/>
</dbReference>
<dbReference type="Gene3D" id="1.10.10.10">
    <property type="entry name" value="Winged helix-like DNA-binding domain superfamily/Winged helix DNA-binding domain"/>
    <property type="match status" value="1"/>
</dbReference>
<dbReference type="CDD" id="cd06170">
    <property type="entry name" value="LuxR_C_like"/>
    <property type="match status" value="1"/>
</dbReference>
<evidence type="ECO:0000256" key="2">
    <source>
        <dbReference type="ARBA" id="ARBA00022840"/>
    </source>
</evidence>
<dbReference type="Pfam" id="PF13191">
    <property type="entry name" value="AAA_16"/>
    <property type="match status" value="1"/>
</dbReference>
<proteinExistence type="predicted"/>
<dbReference type="InterPro" id="IPR011990">
    <property type="entry name" value="TPR-like_helical_dom_sf"/>
</dbReference>
<protein>
    <submittedName>
        <fullName evidence="4">AAA ATPase domain-containing protein</fullName>
    </submittedName>
</protein>
<name>A0A1H0F0R4_9PSEU</name>
<keyword evidence="5" id="KW-1185">Reference proteome</keyword>
<accession>A0A1H0F0R4</accession>
<dbReference type="EMBL" id="FNJB01000001">
    <property type="protein sequence ID" value="SDN88230.1"/>
    <property type="molecule type" value="Genomic_DNA"/>
</dbReference>
<dbReference type="SUPFAM" id="SSF48452">
    <property type="entry name" value="TPR-like"/>
    <property type="match status" value="1"/>
</dbReference>
<evidence type="ECO:0000259" key="3">
    <source>
        <dbReference type="PROSITE" id="PS50043"/>
    </source>
</evidence>
<dbReference type="AlphaFoldDB" id="A0A1H0F0R4"/>
<dbReference type="PROSITE" id="PS50043">
    <property type="entry name" value="HTH_LUXR_2"/>
    <property type="match status" value="1"/>
</dbReference>
<dbReference type="Pfam" id="PF00196">
    <property type="entry name" value="GerE"/>
    <property type="match status" value="1"/>
</dbReference>
<evidence type="ECO:0000256" key="1">
    <source>
        <dbReference type="ARBA" id="ARBA00022741"/>
    </source>
</evidence>
<gene>
    <name evidence="4" type="ORF">SAMN05192558_101178</name>
</gene>
<dbReference type="InterPro" id="IPR027417">
    <property type="entry name" value="P-loop_NTPase"/>
</dbReference>
<dbReference type="InterPro" id="IPR036388">
    <property type="entry name" value="WH-like_DNA-bd_sf"/>
</dbReference>
<dbReference type="CDD" id="cd00009">
    <property type="entry name" value="AAA"/>
    <property type="match status" value="1"/>
</dbReference>
<dbReference type="InterPro" id="IPR003593">
    <property type="entry name" value="AAA+_ATPase"/>
</dbReference>
<dbReference type="GO" id="GO:0005524">
    <property type="term" value="F:ATP binding"/>
    <property type="evidence" value="ECO:0007669"/>
    <property type="project" value="UniProtKB-KW"/>
</dbReference>
<dbReference type="Proteomes" id="UP000199651">
    <property type="component" value="Unassembled WGS sequence"/>
</dbReference>